<dbReference type="GO" id="GO:0044610">
    <property type="term" value="F:FMN transmembrane transporter activity"/>
    <property type="evidence" value="ECO:0007669"/>
    <property type="project" value="TreeGrafter"/>
</dbReference>
<sequence length="615" mass="69591">MRGVGHVQERNNNDYNTLYDGLIYIWRVEGLKKLWAGTLPSLMLVMNPAIQFMTYEAIKRRVFASLNGLQPPAWTFFVIGAIAKAVATALTYPLQLVQTKLRHGHNYSNLPPNAGSLEILKQHFYKMPRNTVVSNANSYFQKTRNIRTVQRDGSKIIANNSYSGINSHFRHQSNHSTSPVSQTRKIESKWSDKQARRANLIDQKSLSLKKAERKSTKTILTLWNKLKLRKGKGKKLGSATNESLASAWNHNHVEKTMSARSQRGAHDTPTAKRFRSPRITAKSRAAKPQITYDYNAAISQPDVPNSPDYKKVGRDAMVSGVPLKKKILQTHLRGRITSRKNFQKRSQEFKAKSPIQRNTKIRSPKRGNWKTIVSSDIENRIDEKETITANSGTDDIRHLSDLLRDTKEAIENDDDDDDDDDDSHGMTQEEIKNEKSDDCESATTKSPVQVKGSKIPRARIAIHTFHSTKRIKTKESPRLKYSTIDSPADNTEILENEIKKGSSVSKEEQSTYRQAVVPFDELQNDTKIVWNKEETSTLEADEEAEDRGLTSTDESTVVISSVDDPHVLTVLRSLKLNCPCKSCTEHNPVSSNRQEDNSDLKSSSPEEIGKKKWLK</sequence>
<dbReference type="InterPro" id="IPR018108">
    <property type="entry name" value="MCP_transmembrane"/>
</dbReference>
<comment type="caution">
    <text evidence="11">The sequence shown here is derived from an EMBL/GenBank/DDBJ whole genome shotgun (WGS) entry which is preliminary data.</text>
</comment>
<feature type="repeat" description="Solcar" evidence="9">
    <location>
        <begin position="1"/>
        <end position="61"/>
    </location>
</feature>
<evidence type="ECO:0000256" key="1">
    <source>
        <dbReference type="ARBA" id="ARBA00004585"/>
    </source>
</evidence>
<dbReference type="InterPro" id="IPR052217">
    <property type="entry name" value="Mito/Peroxisomal_Carrier"/>
</dbReference>
<feature type="compositionally biased region" description="Acidic residues" evidence="10">
    <location>
        <begin position="411"/>
        <end position="422"/>
    </location>
</feature>
<proteinExistence type="inferred from homology"/>
<evidence type="ECO:0000256" key="6">
    <source>
        <dbReference type="ARBA" id="ARBA00022989"/>
    </source>
</evidence>
<evidence type="ECO:0000256" key="9">
    <source>
        <dbReference type="PROSITE-ProRule" id="PRU00282"/>
    </source>
</evidence>
<keyword evidence="12" id="KW-1185">Reference proteome</keyword>
<keyword evidence="7 9" id="KW-0472">Membrane</keyword>
<evidence type="ECO:0000256" key="7">
    <source>
        <dbReference type="ARBA" id="ARBA00023136"/>
    </source>
</evidence>
<comment type="similarity">
    <text evidence="2">Belongs to the mitochondrial carrier (TC 2.A.29) family.</text>
</comment>
<reference evidence="11" key="1">
    <citation type="submission" date="2019-11" db="EMBL/GenBank/DDBJ databases">
        <title>The nuclear and mitochondrial genomes of Frieseomelitta varia - a highly eusocial stingless bee (Meliponini) with a permanently sterile worker caste.</title>
        <authorList>
            <person name="Freitas F.C.P."/>
            <person name="Lourenco A.P."/>
            <person name="Nunes F.M.F."/>
            <person name="Paschoal A.R."/>
            <person name="Abreu F.C.P."/>
            <person name="Barbin F.O."/>
            <person name="Bataglia L."/>
            <person name="Cardoso-Junior C.A.M."/>
            <person name="Cervoni M.S."/>
            <person name="Silva S.R."/>
            <person name="Dalarmi F."/>
            <person name="Del Lama M.A."/>
            <person name="Depintor T.S."/>
            <person name="Ferreira K.M."/>
            <person name="Goria P.S."/>
            <person name="Jaskot M.C."/>
            <person name="Lago D.C."/>
            <person name="Luna-Lucena D."/>
            <person name="Moda L.M."/>
            <person name="Nascimento L."/>
            <person name="Pedrino M."/>
            <person name="Rabico F.O."/>
            <person name="Sanches F.C."/>
            <person name="Santos D.E."/>
            <person name="Santos C.G."/>
            <person name="Vieira J."/>
            <person name="Lopes T.F."/>
            <person name="Barchuk A.R."/>
            <person name="Hartfelder K."/>
            <person name="Simoes Z.L.P."/>
            <person name="Bitondi M.M.G."/>
            <person name="Pinheiro D.G."/>
        </authorList>
    </citation>
    <scope>NUCLEOTIDE SEQUENCE</scope>
    <source>
        <strain evidence="11">USP_RPSP 00005682</strain>
        <tissue evidence="11">Whole individual</tissue>
    </source>
</reference>
<keyword evidence="6" id="KW-1133">Transmembrane helix</keyword>
<evidence type="ECO:0000256" key="10">
    <source>
        <dbReference type="SAM" id="MobiDB-lite"/>
    </source>
</evidence>
<dbReference type="PROSITE" id="PS50920">
    <property type="entry name" value="SOLCAR"/>
    <property type="match status" value="1"/>
</dbReference>
<evidence type="ECO:0000313" key="11">
    <source>
        <dbReference type="EMBL" id="KAF3427795.1"/>
    </source>
</evidence>
<comment type="subcellular location">
    <subcellularLocation>
        <location evidence="1">Peroxisome membrane</location>
        <topology evidence="1">Multi-pass membrane protein</topology>
    </subcellularLocation>
</comment>
<dbReference type="Pfam" id="PF00153">
    <property type="entry name" value="Mito_carr"/>
    <property type="match status" value="1"/>
</dbReference>
<dbReference type="Proteomes" id="UP000655588">
    <property type="component" value="Unassembled WGS sequence"/>
</dbReference>
<dbReference type="GO" id="GO:0051724">
    <property type="term" value="F:NAD transmembrane transporter activity"/>
    <property type="evidence" value="ECO:0007669"/>
    <property type="project" value="TreeGrafter"/>
</dbReference>
<feature type="compositionally biased region" description="Basic residues" evidence="10">
    <location>
        <begin position="359"/>
        <end position="368"/>
    </location>
</feature>
<dbReference type="InterPro" id="IPR023395">
    <property type="entry name" value="MCP_dom_sf"/>
</dbReference>
<dbReference type="Gene3D" id="1.50.40.10">
    <property type="entry name" value="Mitochondrial carrier domain"/>
    <property type="match status" value="1"/>
</dbReference>
<keyword evidence="8" id="KW-0576">Peroxisome</keyword>
<keyword evidence="5" id="KW-0677">Repeat</keyword>
<organism evidence="11 12">
    <name type="scientific">Frieseomelitta varia</name>
    <dbReference type="NCBI Taxonomy" id="561572"/>
    <lineage>
        <taxon>Eukaryota</taxon>
        <taxon>Metazoa</taxon>
        <taxon>Ecdysozoa</taxon>
        <taxon>Arthropoda</taxon>
        <taxon>Hexapoda</taxon>
        <taxon>Insecta</taxon>
        <taxon>Pterygota</taxon>
        <taxon>Neoptera</taxon>
        <taxon>Endopterygota</taxon>
        <taxon>Hymenoptera</taxon>
        <taxon>Apocrita</taxon>
        <taxon>Aculeata</taxon>
        <taxon>Apoidea</taxon>
        <taxon>Anthophila</taxon>
        <taxon>Apidae</taxon>
        <taxon>Frieseomelitta</taxon>
    </lineage>
</organism>
<feature type="region of interest" description="Disordered" evidence="10">
    <location>
        <begin position="533"/>
        <end position="555"/>
    </location>
</feature>
<evidence type="ECO:0000256" key="3">
    <source>
        <dbReference type="ARBA" id="ARBA00022448"/>
    </source>
</evidence>
<dbReference type="EMBL" id="WNWW01000246">
    <property type="protein sequence ID" value="KAF3427795.1"/>
    <property type="molecule type" value="Genomic_DNA"/>
</dbReference>
<evidence type="ECO:0000256" key="4">
    <source>
        <dbReference type="ARBA" id="ARBA00022692"/>
    </source>
</evidence>
<dbReference type="PANTHER" id="PTHR45939:SF5">
    <property type="entry name" value="PEROXISOMAL MEMBRANE PROTEIN PMP34"/>
    <property type="match status" value="1"/>
</dbReference>
<keyword evidence="3" id="KW-0813">Transport</keyword>
<dbReference type="PANTHER" id="PTHR45939">
    <property type="entry name" value="PEROXISOMAL MEMBRANE PROTEIN PMP34-RELATED"/>
    <property type="match status" value="1"/>
</dbReference>
<evidence type="ECO:0000313" key="12">
    <source>
        <dbReference type="Proteomes" id="UP000655588"/>
    </source>
</evidence>
<feature type="region of interest" description="Disordered" evidence="10">
    <location>
        <begin position="257"/>
        <end position="287"/>
    </location>
</feature>
<keyword evidence="4 9" id="KW-0812">Transmembrane</keyword>
<dbReference type="GO" id="GO:0080122">
    <property type="term" value="F:AMP transmembrane transporter activity"/>
    <property type="evidence" value="ECO:0007669"/>
    <property type="project" value="TreeGrafter"/>
</dbReference>
<evidence type="ECO:0000256" key="5">
    <source>
        <dbReference type="ARBA" id="ARBA00022737"/>
    </source>
</evidence>
<name>A0A833VXX8_9HYME</name>
<dbReference type="GO" id="GO:0005778">
    <property type="term" value="C:peroxisomal membrane"/>
    <property type="evidence" value="ECO:0007669"/>
    <property type="project" value="UniProtKB-SubCell"/>
</dbReference>
<dbReference type="GO" id="GO:0015217">
    <property type="term" value="F:ADP transmembrane transporter activity"/>
    <property type="evidence" value="ECO:0007669"/>
    <property type="project" value="TreeGrafter"/>
</dbReference>
<feature type="region of interest" description="Disordered" evidence="10">
    <location>
        <begin position="410"/>
        <end position="457"/>
    </location>
</feature>
<dbReference type="GO" id="GO:0005347">
    <property type="term" value="F:ATP transmembrane transporter activity"/>
    <property type="evidence" value="ECO:0007669"/>
    <property type="project" value="TreeGrafter"/>
</dbReference>
<feature type="compositionally biased region" description="Basic and acidic residues" evidence="10">
    <location>
        <begin position="423"/>
        <end position="438"/>
    </location>
</feature>
<dbReference type="SUPFAM" id="SSF103506">
    <property type="entry name" value="Mitochondrial carrier"/>
    <property type="match status" value="1"/>
</dbReference>
<feature type="region of interest" description="Disordered" evidence="10">
    <location>
        <begin position="341"/>
        <end position="369"/>
    </location>
</feature>
<evidence type="ECO:0000256" key="8">
    <source>
        <dbReference type="ARBA" id="ARBA00023140"/>
    </source>
</evidence>
<accession>A0A833VXX8</accession>
<dbReference type="GO" id="GO:0015228">
    <property type="term" value="F:coenzyme A transmembrane transporter activity"/>
    <property type="evidence" value="ECO:0007669"/>
    <property type="project" value="TreeGrafter"/>
</dbReference>
<gene>
    <name evidence="11" type="ORF">E2986_02122</name>
</gene>
<dbReference type="AlphaFoldDB" id="A0A833VXX8"/>
<evidence type="ECO:0000256" key="2">
    <source>
        <dbReference type="ARBA" id="ARBA00006375"/>
    </source>
</evidence>
<protein>
    <submittedName>
        <fullName evidence="11">Uncharacterized protein</fullName>
    </submittedName>
</protein>
<feature type="region of interest" description="Disordered" evidence="10">
    <location>
        <begin position="580"/>
        <end position="615"/>
    </location>
</feature>
<dbReference type="GO" id="GO:0015230">
    <property type="term" value="F:FAD transmembrane transporter activity"/>
    <property type="evidence" value="ECO:0007669"/>
    <property type="project" value="TreeGrafter"/>
</dbReference>